<keyword evidence="2" id="KW-0540">Nuclease</keyword>
<dbReference type="Pfam" id="PF13392">
    <property type="entry name" value="HNH_3"/>
    <property type="match status" value="1"/>
</dbReference>
<dbReference type="GO" id="GO:0004519">
    <property type="term" value="F:endonuclease activity"/>
    <property type="evidence" value="ECO:0007669"/>
    <property type="project" value="UniProtKB-KW"/>
</dbReference>
<dbReference type="InterPro" id="IPR003615">
    <property type="entry name" value="HNH_nuc"/>
</dbReference>
<dbReference type="SUPFAM" id="SSF54060">
    <property type="entry name" value="His-Me finger endonucleases"/>
    <property type="match status" value="1"/>
</dbReference>
<dbReference type="Gene3D" id="3.90.75.20">
    <property type="match status" value="1"/>
</dbReference>
<accession>A0ABD4TZF6</accession>
<sequence length="193" mass="21569">MAKLLTTEQHNYLVAIQKGKTAKEVVGLMNAKFGLSLVAKQIKTYRQNHGLHSGLTGCFPKGHVPYNKGKKLPGMRNSGQFQKGHSPKNRTSVGTIRYTTDGYPKIKVAEPNVWELLHRKTWADHHGPIPKGYSVVFLDGDKTNYDISNLACLSRNEVARMNQNHLFSSDAELTKTGIGLTKLTNKIREVEKQ</sequence>
<evidence type="ECO:0000313" key="3">
    <source>
        <dbReference type="Proteomes" id="UP001208682"/>
    </source>
</evidence>
<organism evidence="2 3">
    <name type="scientific">Streptococcus anginosus</name>
    <dbReference type="NCBI Taxonomy" id="1328"/>
    <lineage>
        <taxon>Bacteria</taxon>
        <taxon>Bacillati</taxon>
        <taxon>Bacillota</taxon>
        <taxon>Bacilli</taxon>
        <taxon>Lactobacillales</taxon>
        <taxon>Streptococcaceae</taxon>
        <taxon>Streptococcus</taxon>
        <taxon>Streptococcus anginosus group</taxon>
    </lineage>
</organism>
<dbReference type="InterPro" id="IPR044925">
    <property type="entry name" value="His-Me_finger_sf"/>
</dbReference>
<name>A0ABD4TZF6_STRAP</name>
<dbReference type="Proteomes" id="UP001208682">
    <property type="component" value="Unassembled WGS sequence"/>
</dbReference>
<gene>
    <name evidence="2" type="ORF">OJ589_00940</name>
</gene>
<dbReference type="EMBL" id="JAPAIP010000001">
    <property type="protein sequence ID" value="MCW1075747.1"/>
    <property type="molecule type" value="Genomic_DNA"/>
</dbReference>
<evidence type="ECO:0000313" key="2">
    <source>
        <dbReference type="EMBL" id="MCW1075747.1"/>
    </source>
</evidence>
<comment type="caution">
    <text evidence="2">The sequence shown here is derived from an EMBL/GenBank/DDBJ whole genome shotgun (WGS) entry which is preliminary data.</text>
</comment>
<evidence type="ECO:0000259" key="1">
    <source>
        <dbReference type="Pfam" id="PF13392"/>
    </source>
</evidence>
<feature type="domain" description="HNH nuclease" evidence="1">
    <location>
        <begin position="116"/>
        <end position="160"/>
    </location>
</feature>
<keyword evidence="2" id="KW-0378">Hydrolase</keyword>
<reference evidence="2 3" key="1">
    <citation type="submission" date="2022-10" db="EMBL/GenBank/DDBJ databases">
        <title>Comparative genomic study of S. anginosus.</title>
        <authorList>
            <person name="Prasad A."/>
            <person name="Ene A."/>
            <person name="Jablonska S."/>
            <person name="Du J."/>
            <person name="Wolfe A.J."/>
            <person name="Putonti C."/>
        </authorList>
    </citation>
    <scope>NUCLEOTIDE SEQUENCE [LARGE SCALE GENOMIC DNA]</scope>
    <source>
        <strain evidence="2 3">UMB1339</strain>
    </source>
</reference>
<dbReference type="AlphaFoldDB" id="A0ABD4TZF6"/>
<proteinExistence type="predicted"/>
<protein>
    <submittedName>
        <fullName evidence="2">HNH endonuclease</fullName>
    </submittedName>
</protein>
<dbReference type="RefSeq" id="WP_065428346.1">
    <property type="nucleotide sequence ID" value="NZ_JAPAIP010000001.1"/>
</dbReference>
<keyword evidence="2" id="KW-0255">Endonuclease</keyword>